<proteinExistence type="predicted"/>
<dbReference type="PATRIC" id="fig|1255043.3.peg.3574"/>
<dbReference type="Pfam" id="PF01569">
    <property type="entry name" value="PAP2"/>
    <property type="match status" value="1"/>
</dbReference>
<reference evidence="6" key="1">
    <citation type="submission" date="2015-12" db="EMBL/GenBank/DDBJ databases">
        <authorList>
            <person name="Tikhonova T.V."/>
            <person name="Pavlov A.R."/>
            <person name="Beletsky A.V."/>
            <person name="Mardanov A.V."/>
            <person name="Sorokin D.Y."/>
            <person name="Ravin N.V."/>
            <person name="Popov V.O."/>
        </authorList>
    </citation>
    <scope>NUCLEOTIDE SEQUENCE</scope>
    <source>
        <strain evidence="6">DSM 14787</strain>
    </source>
</reference>
<feature type="transmembrane region" description="Helical" evidence="4">
    <location>
        <begin position="89"/>
        <end position="106"/>
    </location>
</feature>
<dbReference type="KEGG" id="tni:TVNIR_3542"/>
<dbReference type="Gene3D" id="1.20.144.10">
    <property type="entry name" value="Phosphatidic acid phosphatase type 2/haloperoxidase"/>
    <property type="match status" value="1"/>
</dbReference>
<dbReference type="AlphaFoldDB" id="L0E1Q2"/>
<dbReference type="eggNOG" id="COG0671">
    <property type="taxonomic scope" value="Bacteria"/>
</dbReference>
<protein>
    <recommendedName>
        <fullName evidence="1">undecaprenyl-diphosphate phosphatase</fullName>
        <ecNumber evidence="1">3.6.1.27</ecNumber>
    </recommendedName>
    <alternativeName>
        <fullName evidence="2">Undecaprenyl pyrophosphate phosphatase</fullName>
    </alternativeName>
</protein>
<name>L0E1Q2_THIND</name>
<dbReference type="InterPro" id="IPR000326">
    <property type="entry name" value="PAP2/HPO"/>
</dbReference>
<keyword evidence="4" id="KW-0812">Transmembrane</keyword>
<dbReference type="SMART" id="SM00014">
    <property type="entry name" value="acidPPc"/>
    <property type="match status" value="1"/>
</dbReference>
<dbReference type="GO" id="GO:0050380">
    <property type="term" value="F:undecaprenyl-diphosphatase activity"/>
    <property type="evidence" value="ECO:0007669"/>
    <property type="project" value="UniProtKB-EC"/>
</dbReference>
<feature type="transmembrane region" description="Helical" evidence="4">
    <location>
        <begin position="61"/>
        <end position="82"/>
    </location>
</feature>
<evidence type="ECO:0000313" key="6">
    <source>
        <dbReference type="EMBL" id="AGA35172.1"/>
    </source>
</evidence>
<dbReference type="Proteomes" id="UP000010809">
    <property type="component" value="Chromosome"/>
</dbReference>
<dbReference type="InterPro" id="IPR036938">
    <property type="entry name" value="PAP2/HPO_sf"/>
</dbReference>
<evidence type="ECO:0000256" key="3">
    <source>
        <dbReference type="ARBA" id="ARBA00047594"/>
    </source>
</evidence>
<dbReference type="STRING" id="1255043.TVNIR_3542"/>
<keyword evidence="4" id="KW-0472">Membrane</keyword>
<dbReference type="OrthoDB" id="108054at2"/>
<feature type="transmembrane region" description="Helical" evidence="4">
    <location>
        <begin position="216"/>
        <end position="235"/>
    </location>
</feature>
<gene>
    <name evidence="6" type="ordered locus">TVNIR_3542</name>
</gene>
<comment type="catalytic activity">
    <reaction evidence="3">
        <text>di-trans,octa-cis-undecaprenyl diphosphate + H2O = di-trans,octa-cis-undecaprenyl phosphate + phosphate + H(+)</text>
        <dbReference type="Rhea" id="RHEA:28094"/>
        <dbReference type="ChEBI" id="CHEBI:15377"/>
        <dbReference type="ChEBI" id="CHEBI:15378"/>
        <dbReference type="ChEBI" id="CHEBI:43474"/>
        <dbReference type="ChEBI" id="CHEBI:58405"/>
        <dbReference type="ChEBI" id="CHEBI:60392"/>
        <dbReference type="EC" id="3.6.1.27"/>
    </reaction>
</comment>
<dbReference type="SUPFAM" id="SSF48317">
    <property type="entry name" value="Acid phosphatase/Vanadium-dependent haloperoxidase"/>
    <property type="match status" value="1"/>
</dbReference>
<organism evidence="6 7">
    <name type="scientific">Thioalkalivibrio nitratireducens (strain DSM 14787 / UNIQEM 213 / ALEN2)</name>
    <dbReference type="NCBI Taxonomy" id="1255043"/>
    <lineage>
        <taxon>Bacteria</taxon>
        <taxon>Pseudomonadati</taxon>
        <taxon>Pseudomonadota</taxon>
        <taxon>Gammaproteobacteria</taxon>
        <taxon>Chromatiales</taxon>
        <taxon>Ectothiorhodospiraceae</taxon>
        <taxon>Thioalkalivibrio</taxon>
    </lineage>
</organism>
<feature type="domain" description="Phosphatidic acid phosphatase type 2/haloperoxidase" evidence="5">
    <location>
        <begin position="88"/>
        <end position="202"/>
    </location>
</feature>
<evidence type="ECO:0000256" key="2">
    <source>
        <dbReference type="ARBA" id="ARBA00032707"/>
    </source>
</evidence>
<feature type="transmembrane region" description="Helical" evidence="4">
    <location>
        <begin position="139"/>
        <end position="156"/>
    </location>
</feature>
<dbReference type="PANTHER" id="PTHR14969:SF13">
    <property type="entry name" value="AT30094P"/>
    <property type="match status" value="1"/>
</dbReference>
<keyword evidence="4" id="KW-1133">Transmembrane helix</keyword>
<dbReference type="EMBL" id="CP003989">
    <property type="protein sequence ID" value="AGA35172.1"/>
    <property type="molecule type" value="Genomic_DNA"/>
</dbReference>
<keyword evidence="7" id="KW-1185">Reference proteome</keyword>
<evidence type="ECO:0000256" key="1">
    <source>
        <dbReference type="ARBA" id="ARBA00012374"/>
    </source>
</evidence>
<accession>L0E1Q2</accession>
<feature type="transmembrane region" description="Helical" evidence="4">
    <location>
        <begin position="163"/>
        <end position="181"/>
    </location>
</feature>
<sequence>MRRELDRLWPEPGGMRSASGDRWLLGGGAVAIALAAVIWYLGGPFAGFLFLNGALEWLPDAFWGLLSSAGDGLVLGVLVLFVARRHPQILWVFFLGVIVAGILTHVPKGLLDLPRPAALLESGSFRLIGPELHSQGPPSGHALAVFLVAGVAMYFLRSGLLRLMVLAGAALVAISRVAVGAHWPLDVVLGSGLGLVGAWLSIRIAERFPWGRHPWVYLATLAFFVGAAGVLLVVFDPGYPLGRELSVFVAASTLVVVVRHHLLEPALLGAGVPRGPHGPSA</sequence>
<dbReference type="EC" id="3.6.1.27" evidence="1"/>
<dbReference type="HOGENOM" id="CLU_072573_0_0_6"/>
<evidence type="ECO:0000313" key="7">
    <source>
        <dbReference type="Proteomes" id="UP000010809"/>
    </source>
</evidence>
<evidence type="ECO:0000259" key="5">
    <source>
        <dbReference type="SMART" id="SM00014"/>
    </source>
</evidence>
<dbReference type="PANTHER" id="PTHR14969">
    <property type="entry name" value="SPHINGOSINE-1-PHOSPHATE PHOSPHOHYDROLASE"/>
    <property type="match status" value="1"/>
</dbReference>
<evidence type="ECO:0000256" key="4">
    <source>
        <dbReference type="SAM" id="Phobius"/>
    </source>
</evidence>
<feature type="transmembrane region" description="Helical" evidence="4">
    <location>
        <begin position="23"/>
        <end position="41"/>
    </location>
</feature>